<dbReference type="Proteomes" id="UP000239649">
    <property type="component" value="Unassembled WGS sequence"/>
</dbReference>
<sequence>MRRASQEDALFPDSDLEEDDVELEAFSDDEGLRRDTTAAQLADGKDIQGIPWELTQYSREGYRAVRNKQYSNHYNLEEAVTAAQPRIDEEALKPQPSSTPFFDFYRNWRQARSSIVHFQLRNLLWATAAHDLYLVHENKVQHWNSITQRSSTVLDVSGGVTGAVAPGIGQVQLCTLCAREGLIAGGGFGGELVVARLGGEGRGSGGDRRFACSMRVTTSDDGITNALEIYRAPGGQVRVLCSNNDEMVRAFDATTFQLVSQHRMPWAVNCTVAQPGSGQLLLIVGDDPTAQIYDAASGRSVAQLKGHLDYSFAAAWHPDGHVVATGNQDKTTRLWDLRYPAASFALLKAHIGAIRSLRFSPDGQFLAAAEPADYVTIYDAAAGYQRCQTIDLFGELAGITFSLEGDRLYAAISDVRYSSVLQFDRRRDRRLWQELL</sequence>
<keyword evidence="1 3" id="KW-0853">WD repeat</keyword>
<proteinExistence type="predicted"/>
<accession>A0A2P6VJS5</accession>
<dbReference type="PROSITE" id="PS00678">
    <property type="entry name" value="WD_REPEATS_1"/>
    <property type="match status" value="1"/>
</dbReference>
<keyword evidence="6" id="KW-1185">Reference proteome</keyword>
<reference evidence="5 6" key="1">
    <citation type="journal article" date="2018" name="Plant J.">
        <title>Genome sequences of Chlorella sorokiniana UTEX 1602 and Micractinium conductrix SAG 241.80: implications to maltose excretion by a green alga.</title>
        <authorList>
            <person name="Arriola M.B."/>
            <person name="Velmurugan N."/>
            <person name="Zhang Y."/>
            <person name="Plunkett M.H."/>
            <person name="Hondzo H."/>
            <person name="Barney B.M."/>
        </authorList>
    </citation>
    <scope>NUCLEOTIDE SEQUENCE [LARGE SCALE GENOMIC DNA]</scope>
    <source>
        <strain evidence="5 6">SAG 241.80</strain>
    </source>
</reference>
<dbReference type="OrthoDB" id="20669at2759"/>
<name>A0A2P6VJS5_9CHLO</name>
<evidence type="ECO:0000256" key="4">
    <source>
        <dbReference type="SAM" id="MobiDB-lite"/>
    </source>
</evidence>
<feature type="repeat" description="WD" evidence="3">
    <location>
        <begin position="347"/>
        <end position="379"/>
    </location>
</feature>
<comment type="caution">
    <text evidence="5">The sequence shown here is derived from an EMBL/GenBank/DDBJ whole genome shotgun (WGS) entry which is preliminary data.</text>
</comment>
<dbReference type="InterPro" id="IPR015943">
    <property type="entry name" value="WD40/YVTN_repeat-like_dom_sf"/>
</dbReference>
<feature type="repeat" description="WD" evidence="3">
    <location>
        <begin position="304"/>
        <end position="338"/>
    </location>
</feature>
<dbReference type="PANTHER" id="PTHR43991:SF12">
    <property type="entry name" value="WD REPEAT PROTEIN (AFU_ORTHOLOGUE AFUA_8G05640)"/>
    <property type="match status" value="1"/>
</dbReference>
<dbReference type="SMART" id="SM00320">
    <property type="entry name" value="WD40"/>
    <property type="match status" value="3"/>
</dbReference>
<protein>
    <submittedName>
        <fullName evidence="5">WD repeat-containing -like</fullName>
    </submittedName>
</protein>
<dbReference type="SUPFAM" id="SSF50960">
    <property type="entry name" value="TolB, C-terminal domain"/>
    <property type="match status" value="1"/>
</dbReference>
<dbReference type="InterPro" id="IPR001680">
    <property type="entry name" value="WD40_rpt"/>
</dbReference>
<dbReference type="Gene3D" id="2.130.10.10">
    <property type="entry name" value="YVTN repeat-like/Quinoprotein amine dehydrogenase"/>
    <property type="match status" value="1"/>
</dbReference>
<dbReference type="PROSITE" id="PS50294">
    <property type="entry name" value="WD_REPEATS_REGION"/>
    <property type="match status" value="1"/>
</dbReference>
<feature type="region of interest" description="Disordered" evidence="4">
    <location>
        <begin position="1"/>
        <end position="20"/>
    </location>
</feature>
<evidence type="ECO:0000256" key="1">
    <source>
        <dbReference type="ARBA" id="ARBA00022574"/>
    </source>
</evidence>
<dbReference type="EMBL" id="LHPF02000005">
    <property type="protein sequence ID" value="PSC74317.1"/>
    <property type="molecule type" value="Genomic_DNA"/>
</dbReference>
<evidence type="ECO:0000256" key="2">
    <source>
        <dbReference type="ARBA" id="ARBA00022737"/>
    </source>
</evidence>
<keyword evidence="2" id="KW-0677">Repeat</keyword>
<evidence type="ECO:0000313" key="5">
    <source>
        <dbReference type="EMBL" id="PSC74317.1"/>
    </source>
</evidence>
<evidence type="ECO:0000256" key="3">
    <source>
        <dbReference type="PROSITE-ProRule" id="PRU00221"/>
    </source>
</evidence>
<dbReference type="InterPro" id="IPR019775">
    <property type="entry name" value="WD40_repeat_CS"/>
</dbReference>
<dbReference type="AlphaFoldDB" id="A0A2P6VJS5"/>
<dbReference type="Pfam" id="PF00400">
    <property type="entry name" value="WD40"/>
    <property type="match status" value="2"/>
</dbReference>
<organism evidence="5 6">
    <name type="scientific">Micractinium conductrix</name>
    <dbReference type="NCBI Taxonomy" id="554055"/>
    <lineage>
        <taxon>Eukaryota</taxon>
        <taxon>Viridiplantae</taxon>
        <taxon>Chlorophyta</taxon>
        <taxon>core chlorophytes</taxon>
        <taxon>Trebouxiophyceae</taxon>
        <taxon>Chlorellales</taxon>
        <taxon>Chlorellaceae</taxon>
        <taxon>Chlorella clade</taxon>
        <taxon>Micractinium</taxon>
    </lineage>
</organism>
<dbReference type="STRING" id="554055.A0A2P6VJS5"/>
<dbReference type="PANTHER" id="PTHR43991">
    <property type="entry name" value="WD REPEAT PROTEIN (AFU_ORTHOLOGUE AFUA_8G05640)-RELATED"/>
    <property type="match status" value="1"/>
</dbReference>
<gene>
    <name evidence="5" type="ORF">C2E20_2532</name>
</gene>
<evidence type="ECO:0000313" key="6">
    <source>
        <dbReference type="Proteomes" id="UP000239649"/>
    </source>
</evidence>
<dbReference type="PROSITE" id="PS50082">
    <property type="entry name" value="WD_REPEATS_2"/>
    <property type="match status" value="2"/>
</dbReference>